<evidence type="ECO:0000313" key="1">
    <source>
        <dbReference type="EMBL" id="ABG53549.1"/>
    </source>
</evidence>
<gene>
    <name evidence="1" type="ordered locus">Tery_4573</name>
</gene>
<protein>
    <submittedName>
        <fullName evidence="1">Uncharacterized protein</fullName>
    </submittedName>
</protein>
<dbReference type="eggNOG" id="COG4735">
    <property type="taxonomic scope" value="Bacteria"/>
</dbReference>
<sequence length="286" mass="32228">MIIVLYRPGGHNKLNELRAVLELATEEELQQLTELLFGRGINPLDYFQTPLPIDVQSRDRHVWLDALDQRFRYLAADGMTVLRGKTQKVTYRQVLIKVCDYLKIPYSQKLSTTDLEAEVFLNVLGRTWKRLPRSERNVLRKNIQSSLAQCNFPQPLPKLIQNNPLSLLFKGGIACAVTSVLKPILLKQLARQFAIHFAKYQMAKAALVRGGAAGVTQFQGHVAMQMANRGMAISTARYGALRTALGILGPMLWTWFLADLGWRAIATNYGRVVPAVFVLAQIRLLN</sequence>
<dbReference type="HOGENOM" id="CLU_060840_0_0_3"/>
<dbReference type="PANTHER" id="PTHR37203:SF3">
    <property type="entry name" value="SLR0975 PROTEIN"/>
    <property type="match status" value="1"/>
</dbReference>
<dbReference type="AlphaFoldDB" id="Q10W25"/>
<organism evidence="1">
    <name type="scientific">Trichodesmium erythraeum (strain IMS101)</name>
    <dbReference type="NCBI Taxonomy" id="203124"/>
    <lineage>
        <taxon>Bacteria</taxon>
        <taxon>Bacillati</taxon>
        <taxon>Cyanobacteriota</taxon>
        <taxon>Cyanophyceae</taxon>
        <taxon>Oscillatoriophycideae</taxon>
        <taxon>Oscillatoriales</taxon>
        <taxon>Microcoleaceae</taxon>
        <taxon>Trichodesmium</taxon>
    </lineage>
</organism>
<dbReference type="PANTHER" id="PTHR37203">
    <property type="match status" value="1"/>
</dbReference>
<name>Q10W25_TRIEI</name>
<dbReference type="EMBL" id="CP000393">
    <property type="protein sequence ID" value="ABG53549.1"/>
    <property type="molecule type" value="Genomic_DNA"/>
</dbReference>
<accession>Q10W25</accession>
<reference evidence="1" key="1">
    <citation type="submission" date="2006-06" db="EMBL/GenBank/DDBJ databases">
        <title>Complete sequence of Trichodesmium erythraeum IMS101.</title>
        <authorList>
            <consortium name="US DOE Joint Genome Institute"/>
            <person name="Copeland A."/>
            <person name="Lucas S."/>
            <person name="Lapidus A."/>
            <person name="Barry K."/>
            <person name="Detter J.C."/>
            <person name="Glavina del Rio T."/>
            <person name="Hammon N."/>
            <person name="Israni S."/>
            <person name="Dalin E."/>
            <person name="Tice H."/>
            <person name="Pitluck S."/>
            <person name="Kiss H."/>
            <person name="Munk A.C."/>
            <person name="Brettin T."/>
            <person name="Bruce D."/>
            <person name="Han C."/>
            <person name="Tapia R."/>
            <person name="Gilna P."/>
            <person name="Schmutz J."/>
            <person name="Larimer F."/>
            <person name="Land M."/>
            <person name="Hauser L."/>
            <person name="Kyrpides N."/>
            <person name="Kim E."/>
            <person name="Richardson P."/>
        </authorList>
    </citation>
    <scope>NUCLEOTIDE SEQUENCE [LARGE SCALE GENOMIC DNA]</scope>
    <source>
        <strain evidence="1">IMS101</strain>
    </source>
</reference>
<dbReference type="KEGG" id="ter:Tery_4573"/>
<dbReference type="STRING" id="203124.Tery_4573"/>
<proteinExistence type="predicted"/>